<sequence length="172" mass="18879">MVEFGVFRSELALPRADRSRDGCPPGDAVLMFRALVLQALDTLSNGQAEYQLRDRLSFMRFAGLALHDAGPDARTIRPCRERLTRAGALARLFASFDAVLAERGFPARGRQIVDATVVGLAAKRTNRRRRLSREQKAVPRGTPHPRAGRRRARARPIAIAAGPSRAPQGETA</sequence>
<organism evidence="3 4">
    <name type="scientific">Caldovatus sediminis</name>
    <dbReference type="NCBI Taxonomy" id="2041189"/>
    <lineage>
        <taxon>Bacteria</taxon>
        <taxon>Pseudomonadati</taxon>
        <taxon>Pseudomonadota</taxon>
        <taxon>Alphaproteobacteria</taxon>
        <taxon>Acetobacterales</taxon>
        <taxon>Roseomonadaceae</taxon>
        <taxon>Caldovatus</taxon>
    </lineage>
</organism>
<gene>
    <name evidence="3" type="ORF">GCM10010964_00140</name>
</gene>
<dbReference type="EMBL" id="BMKS01000001">
    <property type="protein sequence ID" value="GGG15809.1"/>
    <property type="molecule type" value="Genomic_DNA"/>
</dbReference>
<dbReference type="InterPro" id="IPR008490">
    <property type="entry name" value="Transposase_InsH_N"/>
</dbReference>
<keyword evidence="4" id="KW-1185">Reference proteome</keyword>
<reference evidence="3 4" key="1">
    <citation type="journal article" date="2014" name="Int. J. Syst. Evol. Microbiol.">
        <title>Complete genome sequence of Corynebacterium casei LMG S-19264T (=DSM 44701T), isolated from a smear-ripened cheese.</title>
        <authorList>
            <consortium name="US DOE Joint Genome Institute (JGI-PGF)"/>
            <person name="Walter F."/>
            <person name="Albersmeier A."/>
            <person name="Kalinowski J."/>
            <person name="Ruckert C."/>
        </authorList>
    </citation>
    <scope>NUCLEOTIDE SEQUENCE [LARGE SCALE GENOMIC DNA]</scope>
    <source>
        <strain evidence="3 4">CGMCC 1.16330</strain>
    </source>
</reference>
<proteinExistence type="predicted"/>
<dbReference type="Proteomes" id="UP000597507">
    <property type="component" value="Unassembled WGS sequence"/>
</dbReference>
<dbReference type="PANTHER" id="PTHR35604:SF2">
    <property type="entry name" value="TRANSPOSASE INSH FOR INSERTION SEQUENCE ELEMENT IS5A-RELATED"/>
    <property type="match status" value="1"/>
</dbReference>
<feature type="compositionally biased region" description="Low complexity" evidence="1">
    <location>
        <begin position="155"/>
        <end position="172"/>
    </location>
</feature>
<evidence type="ECO:0000256" key="1">
    <source>
        <dbReference type="SAM" id="MobiDB-lite"/>
    </source>
</evidence>
<comment type="caution">
    <text evidence="3">The sequence shown here is derived from an EMBL/GenBank/DDBJ whole genome shotgun (WGS) entry which is preliminary data.</text>
</comment>
<feature type="domain" description="Transposase InsH N-terminal" evidence="2">
    <location>
        <begin position="16"/>
        <end position="82"/>
    </location>
</feature>
<name>A0A8J2Z769_9PROT</name>
<accession>A0A8J2Z769</accession>
<evidence type="ECO:0000313" key="4">
    <source>
        <dbReference type="Proteomes" id="UP000597507"/>
    </source>
</evidence>
<feature type="region of interest" description="Disordered" evidence="1">
    <location>
        <begin position="125"/>
        <end position="172"/>
    </location>
</feature>
<dbReference type="AlphaFoldDB" id="A0A8J2Z769"/>
<evidence type="ECO:0000259" key="2">
    <source>
        <dbReference type="Pfam" id="PF05598"/>
    </source>
</evidence>
<protein>
    <recommendedName>
        <fullName evidence="2">Transposase InsH N-terminal domain-containing protein</fullName>
    </recommendedName>
</protein>
<evidence type="ECO:0000313" key="3">
    <source>
        <dbReference type="EMBL" id="GGG15809.1"/>
    </source>
</evidence>
<dbReference type="Pfam" id="PF05598">
    <property type="entry name" value="DUF772"/>
    <property type="match status" value="1"/>
</dbReference>
<dbReference type="PANTHER" id="PTHR35604">
    <property type="entry name" value="TRANSPOSASE INSH FOR INSERTION SEQUENCE ELEMENT IS5A-RELATED"/>
    <property type="match status" value="1"/>
</dbReference>